<feature type="transmembrane region" description="Helical" evidence="1">
    <location>
        <begin position="71"/>
        <end position="87"/>
    </location>
</feature>
<dbReference type="AlphaFoldDB" id="A0A380AT90"/>
<keyword evidence="1" id="KW-0472">Membrane</keyword>
<keyword evidence="1" id="KW-1133">Transmembrane helix</keyword>
<evidence type="ECO:0000313" key="4">
    <source>
        <dbReference type="Proteomes" id="UP000255061"/>
    </source>
</evidence>
<evidence type="ECO:0000256" key="1">
    <source>
        <dbReference type="SAM" id="Phobius"/>
    </source>
</evidence>
<keyword evidence="1" id="KW-0812">Transmembrane</keyword>
<name>A0A380AT90_9GAMM</name>
<dbReference type="EMBL" id="UGYV01000001">
    <property type="protein sequence ID" value="SUI86818.1"/>
    <property type="molecule type" value="Genomic_DNA"/>
</dbReference>
<reference evidence="2 4" key="1">
    <citation type="submission" date="2018-06" db="EMBL/GenBank/DDBJ databases">
        <authorList>
            <consortium name="Pathogen Informatics"/>
            <person name="Doyle S."/>
        </authorList>
    </citation>
    <scope>NUCLEOTIDE SEQUENCE [LARGE SCALE GENOMIC DNA]</scope>
    <source>
        <strain evidence="2 4">NCTC10736</strain>
    </source>
</reference>
<organism evidence="2 4">
    <name type="scientific">Shewanella morhuae</name>
    <dbReference type="NCBI Taxonomy" id="365591"/>
    <lineage>
        <taxon>Bacteria</taxon>
        <taxon>Pseudomonadati</taxon>
        <taxon>Pseudomonadota</taxon>
        <taxon>Gammaproteobacteria</taxon>
        <taxon>Alteromonadales</taxon>
        <taxon>Shewanellaceae</taxon>
        <taxon>Shewanella</taxon>
    </lineage>
</organism>
<dbReference type="RefSeq" id="WP_181879220.1">
    <property type="nucleotide sequence ID" value="NZ_UGYV01000001.1"/>
</dbReference>
<dbReference type="Pfam" id="PF06611">
    <property type="entry name" value="DUF1145"/>
    <property type="match status" value="1"/>
</dbReference>
<dbReference type="PANTHER" id="PTHR38775">
    <property type="entry name" value="INNER MEMBRANE PROTEIN-RELATED"/>
    <property type="match status" value="1"/>
</dbReference>
<sequence>MKTMPLLINVGKAITLIAWLMMAYNLVIPFDGNVAIILNILLGITCMMHCFQVAIFHMLFKTLLPLTKQDYLQVFIFGIFSLLAYRQRVLANANP</sequence>
<evidence type="ECO:0000313" key="3">
    <source>
        <dbReference type="EMBL" id="SUJ06122.1"/>
    </source>
</evidence>
<dbReference type="Proteomes" id="UP000255061">
    <property type="component" value="Unassembled WGS sequence"/>
</dbReference>
<dbReference type="EMBL" id="UGYV01000003">
    <property type="protein sequence ID" value="SUJ06122.1"/>
    <property type="molecule type" value="Genomic_DNA"/>
</dbReference>
<proteinExistence type="predicted"/>
<feature type="transmembrane region" description="Helical" evidence="1">
    <location>
        <begin position="7"/>
        <end position="28"/>
    </location>
</feature>
<accession>A0A380AT90</accession>
<protein>
    <submittedName>
        <fullName evidence="2">Predicted membrane protein</fullName>
    </submittedName>
</protein>
<gene>
    <name evidence="2" type="ORF">NCTC10736_02841</name>
    <name evidence="3" type="ORF">NCTC10736_03828</name>
</gene>
<evidence type="ECO:0000313" key="2">
    <source>
        <dbReference type="EMBL" id="SUI86818.1"/>
    </source>
</evidence>
<dbReference type="PANTHER" id="PTHR38775:SF1">
    <property type="entry name" value="INNER MEMBRANE PROTEIN"/>
    <property type="match status" value="1"/>
</dbReference>
<feature type="transmembrane region" description="Helical" evidence="1">
    <location>
        <begin position="34"/>
        <end position="59"/>
    </location>
</feature>
<dbReference type="InterPro" id="IPR009525">
    <property type="entry name" value="DUF1145"/>
</dbReference>